<protein>
    <submittedName>
        <fullName evidence="5">Calcineurin-like phosphoesterase domain-containing protein</fullName>
    </submittedName>
</protein>
<keyword evidence="1" id="KW-1133">Transmembrane helix</keyword>
<evidence type="ECO:0000313" key="3">
    <source>
        <dbReference type="EMBL" id="CAI3987179.1"/>
    </source>
</evidence>
<evidence type="ECO:0000313" key="5">
    <source>
        <dbReference type="EMBL" id="CAL4774491.1"/>
    </source>
</evidence>
<proteinExistence type="predicted"/>
<dbReference type="Pfam" id="PF00149">
    <property type="entry name" value="Metallophos"/>
    <property type="match status" value="1"/>
</dbReference>
<dbReference type="SUPFAM" id="SSF56300">
    <property type="entry name" value="Metallo-dependent phosphatases"/>
    <property type="match status" value="1"/>
</dbReference>
<reference evidence="3" key="1">
    <citation type="submission" date="2022-10" db="EMBL/GenBank/DDBJ databases">
        <authorList>
            <person name="Chen Y."/>
            <person name="Dougan E. K."/>
            <person name="Chan C."/>
            <person name="Rhodes N."/>
            <person name="Thang M."/>
        </authorList>
    </citation>
    <scope>NUCLEOTIDE SEQUENCE</scope>
</reference>
<comment type="caution">
    <text evidence="3">The sequence shown here is derived from an EMBL/GenBank/DDBJ whole genome shotgun (WGS) entry which is preliminary data.</text>
</comment>
<feature type="transmembrane region" description="Helical" evidence="1">
    <location>
        <begin position="374"/>
        <end position="392"/>
    </location>
</feature>
<keyword evidence="6" id="KW-1185">Reference proteome</keyword>
<dbReference type="Proteomes" id="UP001152797">
    <property type="component" value="Unassembled WGS sequence"/>
</dbReference>
<dbReference type="InterPro" id="IPR004843">
    <property type="entry name" value="Calcineurin-like_PHP"/>
</dbReference>
<dbReference type="Gene3D" id="3.60.21.10">
    <property type="match status" value="1"/>
</dbReference>
<dbReference type="EMBL" id="CAMXCT030001140">
    <property type="protein sequence ID" value="CAL4774491.1"/>
    <property type="molecule type" value="Genomic_DNA"/>
</dbReference>
<evidence type="ECO:0000259" key="2">
    <source>
        <dbReference type="Pfam" id="PF00149"/>
    </source>
</evidence>
<dbReference type="GO" id="GO:0016787">
    <property type="term" value="F:hydrolase activity"/>
    <property type="evidence" value="ECO:0007669"/>
    <property type="project" value="InterPro"/>
</dbReference>
<reference evidence="4" key="2">
    <citation type="submission" date="2024-04" db="EMBL/GenBank/DDBJ databases">
        <authorList>
            <person name="Chen Y."/>
            <person name="Shah S."/>
            <person name="Dougan E. K."/>
            <person name="Thang M."/>
            <person name="Chan C."/>
        </authorList>
    </citation>
    <scope>NUCLEOTIDE SEQUENCE [LARGE SCALE GENOMIC DNA]</scope>
</reference>
<dbReference type="OrthoDB" id="446668at2759"/>
<dbReference type="EMBL" id="CAMXCT020001140">
    <property type="protein sequence ID" value="CAL1140554.1"/>
    <property type="molecule type" value="Genomic_DNA"/>
</dbReference>
<gene>
    <name evidence="3" type="ORF">C1SCF055_LOCUS14471</name>
</gene>
<accession>A0A9P1C8X1</accession>
<organism evidence="3">
    <name type="scientific">Cladocopium goreaui</name>
    <dbReference type="NCBI Taxonomy" id="2562237"/>
    <lineage>
        <taxon>Eukaryota</taxon>
        <taxon>Sar</taxon>
        <taxon>Alveolata</taxon>
        <taxon>Dinophyceae</taxon>
        <taxon>Suessiales</taxon>
        <taxon>Symbiodiniaceae</taxon>
        <taxon>Cladocopium</taxon>
    </lineage>
</organism>
<name>A0A9P1C8X1_9DINO</name>
<dbReference type="InterPro" id="IPR029052">
    <property type="entry name" value="Metallo-depent_PP-like"/>
</dbReference>
<feature type="domain" description="Calcineurin-like phosphoesterase" evidence="2">
    <location>
        <begin position="52"/>
        <end position="308"/>
    </location>
</feature>
<keyword evidence="1" id="KW-0472">Membrane</keyword>
<evidence type="ECO:0000256" key="1">
    <source>
        <dbReference type="SAM" id="Phobius"/>
    </source>
</evidence>
<evidence type="ECO:0000313" key="4">
    <source>
        <dbReference type="EMBL" id="CAL1140554.1"/>
    </source>
</evidence>
<evidence type="ECO:0000313" key="6">
    <source>
        <dbReference type="Proteomes" id="UP001152797"/>
    </source>
</evidence>
<dbReference type="EMBL" id="CAMXCT010001140">
    <property type="protein sequence ID" value="CAI3987179.1"/>
    <property type="molecule type" value="Genomic_DNA"/>
</dbReference>
<dbReference type="AlphaFoldDB" id="A0A9P1C8X1"/>
<keyword evidence="1" id="KW-0812">Transmembrane</keyword>
<sequence>MSQFRLRQLSDAWAQWSHFLYDVELVELNASLLSSTGVAPHVLNHTEEVIVRILHVPDTHFSKSSDMSPWSDRMHKAFASPTDWETREHTSTRRELLKALKFAKTMDVDLIALGGDLVNFPSPESVNDVYQELAKLRTPFLYTAGNHDWHLEKLNGWETTFDAQMKPNENGPLKKLYTASGKGLKGELSDPRFGYVEVTDGLRVVCIDNSNFLIDSDQLHFFLQMMNSSEFLVLLMHIPIYFPGLTWGPSDVMGHPFWGAATDQNAEVEERQKWPLEAPQLVRDFIQSVKTAAEKRQLLAILTGHTHENGVVPVPCASTCDDSGVKQFTSRPNFGGGSRLLVLRMPNTAGTTTTAQAPKWQTPPPNRWMLHVDLDLRLAAAALLVFGIFYFWRRSRLPCRTGNSPVSEPYMLGASEPKTWEEEQAAIC</sequence>